<evidence type="ECO:0000256" key="1">
    <source>
        <dbReference type="SAM" id="MobiDB-lite"/>
    </source>
</evidence>
<dbReference type="RefSeq" id="WP_231440122.1">
    <property type="nucleotide sequence ID" value="NZ_JAJOMB010000003.1"/>
</dbReference>
<reference evidence="2" key="1">
    <citation type="submission" date="2021-11" db="EMBL/GenBank/DDBJ databases">
        <title>Streptomyces corallinus and Kineosporia corallina sp. nov., two new coral-derived marine actinobacteria.</title>
        <authorList>
            <person name="Buangrab K."/>
            <person name="Sutthacheep M."/>
            <person name="Yeemin T."/>
            <person name="Harunari E."/>
            <person name="Igarashi Y."/>
            <person name="Sripreechasak P."/>
            <person name="Kanchanasin P."/>
            <person name="Tanasupawat S."/>
            <person name="Phongsopitanun W."/>
        </authorList>
    </citation>
    <scope>NUCLEOTIDE SEQUENCE</scope>
    <source>
        <strain evidence="2">JCM 31032</strain>
    </source>
</reference>
<sequence>MARESDWYIIRRGVDLRMHIILNRSTPNAVARASGVHFTAIGPILAGERVVKRSDAEAIVAAAPGNTELNDWFAPSPRMRAGIEMNEPDEQVTDAGRGAQIDPTGRDAILAGRGTR</sequence>
<gene>
    <name evidence="2" type="ORF">LR394_08565</name>
</gene>
<dbReference type="Proteomes" id="UP001138997">
    <property type="component" value="Unassembled WGS sequence"/>
</dbReference>
<keyword evidence="3" id="KW-1185">Reference proteome</keyword>
<comment type="caution">
    <text evidence="2">The sequence shown here is derived from an EMBL/GenBank/DDBJ whole genome shotgun (WGS) entry which is preliminary data.</text>
</comment>
<name>A0A9X1ST46_9ACTN</name>
<dbReference type="AlphaFoldDB" id="A0A9X1ST46"/>
<organism evidence="2 3">
    <name type="scientific">Kineosporia babensis</name>
    <dbReference type="NCBI Taxonomy" id="499548"/>
    <lineage>
        <taxon>Bacteria</taxon>
        <taxon>Bacillati</taxon>
        <taxon>Actinomycetota</taxon>
        <taxon>Actinomycetes</taxon>
        <taxon>Kineosporiales</taxon>
        <taxon>Kineosporiaceae</taxon>
        <taxon>Kineosporia</taxon>
    </lineage>
</organism>
<evidence type="ECO:0000313" key="2">
    <source>
        <dbReference type="EMBL" id="MCD5310946.1"/>
    </source>
</evidence>
<dbReference type="EMBL" id="JAJOMB010000003">
    <property type="protein sequence ID" value="MCD5310946.1"/>
    <property type="molecule type" value="Genomic_DNA"/>
</dbReference>
<protein>
    <submittedName>
        <fullName evidence="2">Uncharacterized protein</fullName>
    </submittedName>
</protein>
<evidence type="ECO:0000313" key="3">
    <source>
        <dbReference type="Proteomes" id="UP001138997"/>
    </source>
</evidence>
<accession>A0A9X1ST46</accession>
<feature type="region of interest" description="Disordered" evidence="1">
    <location>
        <begin position="91"/>
        <end position="116"/>
    </location>
</feature>
<proteinExistence type="predicted"/>